<feature type="non-terminal residue" evidence="3">
    <location>
        <position position="1"/>
    </location>
</feature>
<dbReference type="InterPro" id="IPR007529">
    <property type="entry name" value="Znf_HIT"/>
</dbReference>
<dbReference type="PANTHER" id="PTHR15555">
    <property type="entry name" value="ZINC FINGER HIT DOMAIN CONTAINING PROTEIN 2 PROTEIN FON -RELATED"/>
    <property type="match status" value="1"/>
</dbReference>
<dbReference type="GO" id="GO:0008270">
    <property type="term" value="F:zinc ion binding"/>
    <property type="evidence" value="ECO:0007669"/>
    <property type="project" value="UniProtKB-UniRule"/>
</dbReference>
<name>A0A069DT65_9HEMI</name>
<sequence length="351" mass="40704">NEDKLCKICNTNPFKYVCPRCNIVYCSVICYKAVSHSDCSEAFYKECIQEHIKSQEPNVHSRKKMLEMLERVNRNDGGSSDDSDDVDSINERLTGINLDDADSVWEKLTEEERNEFIGLIKNGDVTQLLPTWEPWWNRRFPKRKVRFLDVEDDDIRPDYEAVCPAVSKSIQPLSSITKTKPSDCIFYNLVNVLGGYTVMTRYYNGEHSTMVNEATTVLISISKNLYENENYTSIDTALESVFQEAINCEYMTTTDHVKCSMKEDVLNILKGPNEENSVYYVQAALSDIYNTLQQNKKTNPKVRNKGKFSTIFPEINSSINIYTKEKINKCMQKIKYYQSWCLEYYKPNTFL</sequence>
<evidence type="ECO:0000259" key="2">
    <source>
        <dbReference type="PROSITE" id="PS51083"/>
    </source>
</evidence>
<accession>A0A069DT65</accession>
<evidence type="ECO:0000313" key="3">
    <source>
        <dbReference type="EMBL" id="JAC86916.1"/>
    </source>
</evidence>
<dbReference type="CDD" id="cd23024">
    <property type="entry name" value="zf-HIT_ZNHIT2-3"/>
    <property type="match status" value="1"/>
</dbReference>
<dbReference type="InterPro" id="IPR039646">
    <property type="entry name" value="ZNHIT2"/>
</dbReference>
<organism evidence="3">
    <name type="scientific">Panstrongylus megistus</name>
    <dbReference type="NCBI Taxonomy" id="65343"/>
    <lineage>
        <taxon>Eukaryota</taxon>
        <taxon>Metazoa</taxon>
        <taxon>Ecdysozoa</taxon>
        <taxon>Arthropoda</taxon>
        <taxon>Hexapoda</taxon>
        <taxon>Insecta</taxon>
        <taxon>Pterygota</taxon>
        <taxon>Neoptera</taxon>
        <taxon>Paraneoptera</taxon>
        <taxon>Hemiptera</taxon>
        <taxon>Heteroptera</taxon>
        <taxon>Panheteroptera</taxon>
        <taxon>Cimicomorpha</taxon>
        <taxon>Reduviidae</taxon>
        <taxon>Triatominae</taxon>
        <taxon>Panstrongylus</taxon>
    </lineage>
</organism>
<reference evidence="3" key="1">
    <citation type="journal article" date="2015" name="J. Med. Entomol.">
        <title>A Deep Insight Into the Sialotranscriptome of the Chagas Disease Vector, Panstrongylus megistus (Hemiptera: Heteroptera).</title>
        <authorList>
            <person name="Ribeiro J.M."/>
            <person name="Schwarz A."/>
            <person name="Francischetti I.M."/>
        </authorList>
    </citation>
    <scope>NUCLEOTIDE SEQUENCE</scope>
    <source>
        <tissue evidence="3">Salivary glands</tissue>
    </source>
</reference>
<dbReference type="Gene3D" id="3.30.60.190">
    <property type="match status" value="1"/>
</dbReference>
<keyword evidence="1" id="KW-0862">Zinc</keyword>
<dbReference type="SUPFAM" id="SSF144232">
    <property type="entry name" value="HIT/MYND zinc finger-like"/>
    <property type="match status" value="1"/>
</dbReference>
<proteinExistence type="evidence at transcript level"/>
<protein>
    <submittedName>
        <fullName evidence="3">Putative hit zinc finger family protein</fullName>
    </submittedName>
</protein>
<feature type="domain" description="HIT-type" evidence="2">
    <location>
        <begin position="6"/>
        <end position="39"/>
    </location>
</feature>
<evidence type="ECO:0000256" key="1">
    <source>
        <dbReference type="PROSITE-ProRule" id="PRU00453"/>
    </source>
</evidence>
<keyword evidence="1" id="KW-0479">Metal-binding</keyword>
<dbReference type="PANTHER" id="PTHR15555:SF0">
    <property type="entry name" value="ZINC FINGER HIT DOMAIN-CONTAINING PROTEIN 2"/>
    <property type="match status" value="1"/>
</dbReference>
<dbReference type="EMBL" id="GBGD01001973">
    <property type="protein sequence ID" value="JAC86916.1"/>
    <property type="molecule type" value="mRNA"/>
</dbReference>
<dbReference type="PROSITE" id="PS51083">
    <property type="entry name" value="ZF_HIT"/>
    <property type="match status" value="1"/>
</dbReference>
<keyword evidence="1" id="KW-0863">Zinc-finger</keyword>
<dbReference type="Pfam" id="PF04438">
    <property type="entry name" value="zf-HIT"/>
    <property type="match status" value="1"/>
</dbReference>
<dbReference type="AlphaFoldDB" id="A0A069DT65"/>